<feature type="compositionally biased region" description="Basic and acidic residues" evidence="1">
    <location>
        <begin position="189"/>
        <end position="205"/>
    </location>
</feature>
<feature type="chain" id="PRO_5040740549" description="Periplasmic heavy metal sensor" evidence="2">
    <location>
        <begin position="25"/>
        <end position="254"/>
    </location>
</feature>
<evidence type="ECO:0000313" key="3">
    <source>
        <dbReference type="EMBL" id="MCY0964982.1"/>
    </source>
</evidence>
<evidence type="ECO:0000256" key="2">
    <source>
        <dbReference type="SAM" id="SignalP"/>
    </source>
</evidence>
<dbReference type="AlphaFoldDB" id="A0A9X3ECF1"/>
<accession>A0A9X3ECF1</accession>
<feature type="signal peptide" evidence="2">
    <location>
        <begin position="1"/>
        <end position="24"/>
    </location>
</feature>
<keyword evidence="4" id="KW-1185">Reference proteome</keyword>
<evidence type="ECO:0000256" key="1">
    <source>
        <dbReference type="SAM" id="MobiDB-lite"/>
    </source>
</evidence>
<dbReference type="Proteomes" id="UP001150830">
    <property type="component" value="Unassembled WGS sequence"/>
</dbReference>
<proteinExistence type="predicted"/>
<dbReference type="EMBL" id="JAPNOA010000020">
    <property type="protein sequence ID" value="MCY0964982.1"/>
    <property type="molecule type" value="Genomic_DNA"/>
</dbReference>
<comment type="caution">
    <text evidence="3">The sequence shown here is derived from an EMBL/GenBank/DDBJ whole genome shotgun (WGS) entry which is preliminary data.</text>
</comment>
<evidence type="ECO:0000313" key="4">
    <source>
        <dbReference type="Proteomes" id="UP001150830"/>
    </source>
</evidence>
<protein>
    <recommendedName>
        <fullName evidence="5">Periplasmic heavy metal sensor</fullName>
    </recommendedName>
</protein>
<name>A0A9X3ECF1_9GAMM</name>
<feature type="compositionally biased region" description="Pro residues" evidence="1">
    <location>
        <begin position="209"/>
        <end position="220"/>
    </location>
</feature>
<feature type="region of interest" description="Disordered" evidence="1">
    <location>
        <begin position="189"/>
        <end position="254"/>
    </location>
</feature>
<sequence>MKQAWMKTLALGTCAWLLSATAMAFQGPHRVIDWALMLDLSEQQEQQLSDIENQYRKRIDALYEQAGPGAWGKVASDEEVLKQRQQLRAVQAEQRAAMIAVLTTEQRQKGAEAVRRFHIKMTRGLIQRMTANLTLTEAQKKALDDGVLRVTADHEWPLDHEQNEIARARMEALLSENLTPEQLKQVQDERAEQMKRWPRLPKDMEGPGGMPPMLPPPPEFGGPRGDMPSCPDNGPGCDDGPHGPDDGNFPDAGR</sequence>
<gene>
    <name evidence="3" type="ORF">OUO13_07270</name>
</gene>
<reference evidence="3" key="1">
    <citation type="submission" date="2022-11" db="EMBL/GenBank/DDBJ databases">
        <title>Parathalassolutuus dongxingensis gen. nov., sp. nov., a novel member of family Oceanospirillaceae isolated from a coastal shrimp pond in Guangxi, China.</title>
        <authorList>
            <person name="Chen H."/>
        </authorList>
    </citation>
    <scope>NUCLEOTIDE SEQUENCE</scope>
    <source>
        <strain evidence="3">G-43</strain>
    </source>
</reference>
<dbReference type="RefSeq" id="WP_283173200.1">
    <property type="nucleotide sequence ID" value="NZ_JAPNOA010000020.1"/>
</dbReference>
<evidence type="ECO:0008006" key="5">
    <source>
        <dbReference type="Google" id="ProtNLM"/>
    </source>
</evidence>
<keyword evidence="2" id="KW-0732">Signal</keyword>
<organism evidence="3 4">
    <name type="scientific">Parathalassolituus penaei</name>
    <dbReference type="NCBI Taxonomy" id="2997323"/>
    <lineage>
        <taxon>Bacteria</taxon>
        <taxon>Pseudomonadati</taxon>
        <taxon>Pseudomonadota</taxon>
        <taxon>Gammaproteobacteria</taxon>
        <taxon>Oceanospirillales</taxon>
        <taxon>Oceanospirillaceae</taxon>
        <taxon>Parathalassolituus</taxon>
    </lineage>
</organism>
<feature type="compositionally biased region" description="Low complexity" evidence="1">
    <location>
        <begin position="228"/>
        <end position="238"/>
    </location>
</feature>